<dbReference type="Proteomes" id="UP000251942">
    <property type="component" value="Unassembled WGS sequence"/>
</dbReference>
<dbReference type="GO" id="GO:0008704">
    <property type="term" value="F:5-carboxymethyl-2-hydroxymuconate delta-isomerase activity"/>
    <property type="evidence" value="ECO:0007669"/>
    <property type="project" value="UniProtKB-EC"/>
</dbReference>
<name>A0A0W0THW3_9GAMM</name>
<dbReference type="PANTHER" id="PTHR37950">
    <property type="entry name" value="4-HYDROXYPHENYLACETATE CATABOLISM PROTEIN"/>
    <property type="match status" value="1"/>
</dbReference>
<dbReference type="PATRIC" id="fig|453.4.peg.3095"/>
<dbReference type="STRING" id="453.Lfee_2832"/>
<gene>
    <name evidence="1" type="primary">hpcD</name>
    <name evidence="1" type="ORF">Lfee_2832</name>
    <name evidence="2" type="ORF">NCTC12022_03235</name>
</gene>
<dbReference type="EMBL" id="UASS01000038">
    <property type="protein sequence ID" value="SPX62474.1"/>
    <property type="molecule type" value="Genomic_DNA"/>
</dbReference>
<dbReference type="EMBL" id="LNYB01000085">
    <property type="protein sequence ID" value="KTC95168.1"/>
    <property type="molecule type" value="Genomic_DNA"/>
</dbReference>
<dbReference type="PANTHER" id="PTHR37950:SF1">
    <property type="entry name" value="4-HYDROXYPHENYLACETATE CATABOLISM PROTEIN"/>
    <property type="match status" value="1"/>
</dbReference>
<dbReference type="Gene3D" id="3.30.429.10">
    <property type="entry name" value="Macrophage Migration Inhibitory Factor"/>
    <property type="match status" value="1"/>
</dbReference>
<accession>A0A0W0THW3</accession>
<reference evidence="2 4" key="2">
    <citation type="submission" date="2018-06" db="EMBL/GenBank/DDBJ databases">
        <authorList>
            <consortium name="Pathogen Informatics"/>
            <person name="Doyle S."/>
        </authorList>
    </citation>
    <scope>NUCLEOTIDE SEQUENCE [LARGE SCALE GENOMIC DNA]</scope>
    <source>
        <strain evidence="2 4">NCTC12022</strain>
    </source>
</reference>
<dbReference type="Pfam" id="PF02962">
    <property type="entry name" value="CHMI"/>
    <property type="match status" value="1"/>
</dbReference>
<dbReference type="InterPro" id="IPR014347">
    <property type="entry name" value="Tautomerase/MIF_sf"/>
</dbReference>
<protein>
    <submittedName>
        <fullName evidence="1">5-carboxymethyl-2-hydroxymuconate Delta-isomerase</fullName>
        <ecNumber evidence="1">5.3.3.10</ecNumber>
    </submittedName>
</protein>
<dbReference type="RefSeq" id="WP_058447648.1">
    <property type="nucleotide sequence ID" value="NZ_CAAAHT010000018.1"/>
</dbReference>
<proteinExistence type="predicted"/>
<sequence length="126" mass="14231">MPQLLLEYSANVIEKDKVTAVFPLLHAVLSQDLPAQLGNCKSRAVECKDYYIADGQPQQAFILVNLTILAGRSEETLQKVGEKLMAVLRQHFSASLNKLQLQIFLEIDVLEKRYFKITSAEPELKL</sequence>
<evidence type="ECO:0000313" key="2">
    <source>
        <dbReference type="EMBL" id="SPX62474.1"/>
    </source>
</evidence>
<dbReference type="OrthoDB" id="9814215at2"/>
<dbReference type="InterPro" id="IPR004220">
    <property type="entry name" value="5-COMe_2-OHmuconate_Isoase"/>
</dbReference>
<dbReference type="EC" id="5.3.3.10" evidence="1"/>
<evidence type="ECO:0000313" key="1">
    <source>
        <dbReference type="EMBL" id="KTC95168.1"/>
    </source>
</evidence>
<evidence type="ECO:0000313" key="4">
    <source>
        <dbReference type="Proteomes" id="UP000251942"/>
    </source>
</evidence>
<dbReference type="CDD" id="cd00580">
    <property type="entry name" value="CHMI"/>
    <property type="match status" value="1"/>
</dbReference>
<evidence type="ECO:0000313" key="3">
    <source>
        <dbReference type="Proteomes" id="UP000054698"/>
    </source>
</evidence>
<keyword evidence="3" id="KW-1185">Reference proteome</keyword>
<keyword evidence="1" id="KW-0413">Isomerase</keyword>
<dbReference type="SUPFAM" id="SSF55331">
    <property type="entry name" value="Tautomerase/MIF"/>
    <property type="match status" value="1"/>
</dbReference>
<dbReference type="AlphaFoldDB" id="A0A0W0THW3"/>
<dbReference type="Proteomes" id="UP000054698">
    <property type="component" value="Unassembled WGS sequence"/>
</dbReference>
<organism evidence="1 3">
    <name type="scientific">Legionella feeleii</name>
    <dbReference type="NCBI Taxonomy" id="453"/>
    <lineage>
        <taxon>Bacteria</taxon>
        <taxon>Pseudomonadati</taxon>
        <taxon>Pseudomonadota</taxon>
        <taxon>Gammaproteobacteria</taxon>
        <taxon>Legionellales</taxon>
        <taxon>Legionellaceae</taxon>
        <taxon>Legionella</taxon>
    </lineage>
</organism>
<reference evidence="1 3" key="1">
    <citation type="submission" date="2015-11" db="EMBL/GenBank/DDBJ databases">
        <title>Genomic analysis of 38 Legionella species identifies large and diverse effector repertoires.</title>
        <authorList>
            <person name="Burstein D."/>
            <person name="Amaro F."/>
            <person name="Zusman T."/>
            <person name="Lifshitz Z."/>
            <person name="Cohen O."/>
            <person name="Gilbert J.A."/>
            <person name="Pupko T."/>
            <person name="Shuman H.A."/>
            <person name="Segal G."/>
        </authorList>
    </citation>
    <scope>NUCLEOTIDE SEQUENCE [LARGE SCALE GENOMIC DNA]</scope>
    <source>
        <strain evidence="1 3">WO-44C</strain>
    </source>
</reference>